<dbReference type="InterPro" id="IPR004013">
    <property type="entry name" value="PHP_dom"/>
</dbReference>
<dbReference type="Gene3D" id="3.20.20.140">
    <property type="entry name" value="Metal-dependent hydrolases"/>
    <property type="match status" value="1"/>
</dbReference>
<dbReference type="GO" id="GO:0035312">
    <property type="term" value="F:5'-3' DNA exonuclease activity"/>
    <property type="evidence" value="ECO:0007669"/>
    <property type="project" value="TreeGrafter"/>
</dbReference>
<dbReference type="CDD" id="cd07438">
    <property type="entry name" value="PHP_HisPPase_AMP"/>
    <property type="match status" value="1"/>
</dbReference>
<evidence type="ECO:0000259" key="1">
    <source>
        <dbReference type="SMART" id="SM00481"/>
    </source>
</evidence>
<comment type="caution">
    <text evidence="2">The sequence shown here is derived from an EMBL/GenBank/DDBJ whole genome shotgun (WGS) entry which is preliminary data.</text>
</comment>
<dbReference type="InterPro" id="IPR052018">
    <property type="entry name" value="PHP_domain"/>
</dbReference>
<dbReference type="RefSeq" id="WP_261850747.1">
    <property type="nucleotide sequence ID" value="NZ_BQXY01000001.1"/>
</dbReference>
<dbReference type="GO" id="GO:0004534">
    <property type="term" value="F:5'-3' RNA exonuclease activity"/>
    <property type="evidence" value="ECO:0007669"/>
    <property type="project" value="TreeGrafter"/>
</dbReference>
<dbReference type="PANTHER" id="PTHR42924:SF3">
    <property type="entry name" value="POLYMERASE_HISTIDINOL PHOSPHATASE N-TERMINAL DOMAIN-CONTAINING PROTEIN"/>
    <property type="match status" value="1"/>
</dbReference>
<dbReference type="EMBL" id="BQXY01000001">
    <property type="protein sequence ID" value="GKU23689.1"/>
    <property type="molecule type" value="Genomic_DNA"/>
</dbReference>
<dbReference type="InterPro" id="IPR016195">
    <property type="entry name" value="Pol/histidinol_Pase-like"/>
</dbReference>
<sequence length="297" mass="33626">MSYIDLHMHSYYSDDGEFKPQMLVDFCLDKNIKYFSIADHNSVRAIKEAKEYCANKDIEVIPAIELDCTIDKVNLHVLGYGIDYNKKIFHKIEESIITQEQIASKERMRLVRELGIDFSDEVIASLSRNGVVNGEMIAEAAMMFDENHDKQLLKPYYENGSRSDNPYVNFYWDYCAQGKPAYVEVKFISLQEAIKVIEESGGIPVLAHPGNNVKEKVNLLADIIGCGIKGIEVYSSYHNKEQVAFYKEFALKHKLLLTCGSDFHGKTKPSIAIGGTDCEDNEEKIISELKTGINLNS</sequence>
<dbReference type="SMART" id="SM00481">
    <property type="entry name" value="POLIIIAc"/>
    <property type="match status" value="1"/>
</dbReference>
<evidence type="ECO:0000313" key="3">
    <source>
        <dbReference type="Proteomes" id="UP001057868"/>
    </source>
</evidence>
<name>A0A9W5XZD5_9CLOT</name>
<feature type="domain" description="Polymerase/histidinol phosphatase N-terminal" evidence="1">
    <location>
        <begin position="4"/>
        <end position="70"/>
    </location>
</feature>
<reference evidence="2" key="1">
    <citation type="journal article" date="2023" name="Int. J. Syst. Evol. Microbiol.">
        <title>&lt;i&gt;Clostridium folliculivorans&lt;/i&gt; sp. nov., isolated from soil samples of an organic paddy in Japan.</title>
        <authorList>
            <person name="Tazawa J."/>
            <person name="Kobayashi H."/>
            <person name="Tanizawa Y."/>
            <person name="Uchino A."/>
            <person name="Tanaka F."/>
            <person name="Urashima Y."/>
            <person name="Miura S."/>
            <person name="Sakamoto M."/>
            <person name="Ohkuma M."/>
            <person name="Tohno M."/>
        </authorList>
    </citation>
    <scope>NUCLEOTIDE SEQUENCE</scope>
    <source>
        <strain evidence="2">D1-1</strain>
    </source>
</reference>
<accession>A0A9W5XZD5</accession>
<organism evidence="2 3">
    <name type="scientific">Clostridium folliculivorans</name>
    <dbReference type="NCBI Taxonomy" id="2886038"/>
    <lineage>
        <taxon>Bacteria</taxon>
        <taxon>Bacillati</taxon>
        <taxon>Bacillota</taxon>
        <taxon>Clostridia</taxon>
        <taxon>Eubacteriales</taxon>
        <taxon>Clostridiaceae</taxon>
        <taxon>Clostridium</taxon>
    </lineage>
</organism>
<evidence type="ECO:0000313" key="2">
    <source>
        <dbReference type="EMBL" id="GKU23689.1"/>
    </source>
</evidence>
<dbReference type="Gene3D" id="1.10.150.650">
    <property type="match status" value="1"/>
</dbReference>
<gene>
    <name evidence="2" type="ORF">CFOLD11_05150</name>
</gene>
<dbReference type="SUPFAM" id="SSF89550">
    <property type="entry name" value="PHP domain-like"/>
    <property type="match status" value="1"/>
</dbReference>
<dbReference type="InterPro" id="IPR003141">
    <property type="entry name" value="Pol/His_phosphatase_N"/>
</dbReference>
<proteinExistence type="predicted"/>
<dbReference type="Proteomes" id="UP001057868">
    <property type="component" value="Unassembled WGS sequence"/>
</dbReference>
<dbReference type="PANTHER" id="PTHR42924">
    <property type="entry name" value="EXONUCLEASE"/>
    <property type="match status" value="1"/>
</dbReference>
<protein>
    <submittedName>
        <fullName evidence="2">Phosphatase</fullName>
    </submittedName>
</protein>
<dbReference type="Pfam" id="PF02811">
    <property type="entry name" value="PHP"/>
    <property type="match status" value="1"/>
</dbReference>
<keyword evidence="3" id="KW-1185">Reference proteome</keyword>
<dbReference type="AlphaFoldDB" id="A0A9W5XZD5"/>